<dbReference type="GO" id="GO:0006886">
    <property type="term" value="P:intracellular protein transport"/>
    <property type="evidence" value="ECO:0007669"/>
    <property type="project" value="InterPro"/>
</dbReference>
<feature type="domain" description="CNH" evidence="13">
    <location>
        <begin position="15"/>
        <end position="365"/>
    </location>
</feature>
<evidence type="ECO:0000256" key="5">
    <source>
        <dbReference type="ARBA" id="ARBA00021978"/>
    </source>
</evidence>
<feature type="compositionally biased region" description="Acidic residues" evidence="11">
    <location>
        <begin position="1724"/>
        <end position="1743"/>
    </location>
</feature>
<feature type="region of interest" description="Disordered" evidence="11">
    <location>
        <begin position="1721"/>
        <end position="1744"/>
    </location>
</feature>
<gene>
    <name evidence="14" type="ORF">DSTB1V02_LOCUS3232</name>
</gene>
<dbReference type="Pfam" id="PF00780">
    <property type="entry name" value="CNH"/>
    <property type="match status" value="1"/>
</dbReference>
<organism evidence="14">
    <name type="scientific">Darwinula stevensoni</name>
    <dbReference type="NCBI Taxonomy" id="69355"/>
    <lineage>
        <taxon>Eukaryota</taxon>
        <taxon>Metazoa</taxon>
        <taxon>Ecdysozoa</taxon>
        <taxon>Arthropoda</taxon>
        <taxon>Crustacea</taxon>
        <taxon>Oligostraca</taxon>
        <taxon>Ostracoda</taxon>
        <taxon>Podocopa</taxon>
        <taxon>Podocopida</taxon>
        <taxon>Darwinulocopina</taxon>
        <taxon>Darwinuloidea</taxon>
        <taxon>Darwinulidae</taxon>
        <taxon>Darwinula</taxon>
    </lineage>
</organism>
<dbReference type="PROSITE" id="PS50174">
    <property type="entry name" value="G_PATCH"/>
    <property type="match status" value="1"/>
</dbReference>
<feature type="compositionally biased region" description="Basic and acidic residues" evidence="11">
    <location>
        <begin position="1643"/>
        <end position="1675"/>
    </location>
</feature>
<dbReference type="GO" id="GO:0000145">
    <property type="term" value="C:exocyst"/>
    <property type="evidence" value="ECO:0007669"/>
    <property type="project" value="TreeGrafter"/>
</dbReference>
<dbReference type="PANTHER" id="PTHR12702">
    <property type="entry name" value="SEC15"/>
    <property type="match status" value="1"/>
</dbReference>
<dbReference type="EMBL" id="CAJPEV010000404">
    <property type="protein sequence ID" value="CAG0884938.1"/>
    <property type="molecule type" value="Genomic_DNA"/>
</dbReference>
<evidence type="ECO:0000256" key="1">
    <source>
        <dbReference type="ARBA" id="ARBA00002660"/>
    </source>
</evidence>
<dbReference type="Pfam" id="PF13821">
    <property type="entry name" value="DUF4187"/>
    <property type="match status" value="1"/>
</dbReference>
<feature type="domain" description="G-patch" evidence="12">
    <location>
        <begin position="1681"/>
        <end position="1705"/>
    </location>
</feature>
<comment type="function">
    <text evidence="1">Component of the exocyst complex involved in the docking of exocytic vesicles with fusion sites on the plasma membrane.</text>
</comment>
<feature type="non-terminal residue" evidence="14">
    <location>
        <position position="1832"/>
    </location>
</feature>
<keyword evidence="7" id="KW-0268">Exocytosis</keyword>
<dbReference type="FunFam" id="1.20.58.670:FF:000002">
    <property type="entry name" value="Exocyst complex component"/>
    <property type="match status" value="1"/>
</dbReference>
<evidence type="ECO:0000256" key="7">
    <source>
        <dbReference type="ARBA" id="ARBA00022483"/>
    </source>
</evidence>
<evidence type="ECO:0000256" key="10">
    <source>
        <dbReference type="ARBA" id="ARBA00082980"/>
    </source>
</evidence>
<evidence type="ECO:0000313" key="15">
    <source>
        <dbReference type="Proteomes" id="UP000677054"/>
    </source>
</evidence>
<dbReference type="InterPro" id="IPR025239">
    <property type="entry name" value="DUF4187"/>
</dbReference>
<dbReference type="OrthoDB" id="10267033at2759"/>
<evidence type="ECO:0000256" key="11">
    <source>
        <dbReference type="SAM" id="MobiDB-lite"/>
    </source>
</evidence>
<dbReference type="GO" id="GO:0016020">
    <property type="term" value="C:membrane"/>
    <property type="evidence" value="ECO:0007669"/>
    <property type="project" value="TreeGrafter"/>
</dbReference>
<evidence type="ECO:0000256" key="2">
    <source>
        <dbReference type="ARBA" id="ARBA00007140"/>
    </source>
</evidence>
<dbReference type="InterPro" id="IPR048359">
    <property type="entry name" value="EXOC6_Sec15_N"/>
</dbReference>
<dbReference type="Pfam" id="PF04091">
    <property type="entry name" value="Sec15_C"/>
    <property type="match status" value="1"/>
</dbReference>
<keyword evidence="15" id="KW-1185">Reference proteome</keyword>
<keyword evidence="8" id="KW-0175">Coiled coil</keyword>
<evidence type="ECO:0000256" key="6">
    <source>
        <dbReference type="ARBA" id="ARBA00022448"/>
    </source>
</evidence>
<dbReference type="GO" id="GO:0006893">
    <property type="term" value="P:Golgi to plasma membrane transport"/>
    <property type="evidence" value="ECO:0007669"/>
    <property type="project" value="TreeGrafter"/>
</dbReference>
<dbReference type="InterPro" id="IPR001180">
    <property type="entry name" value="CNH_dom"/>
</dbReference>
<dbReference type="Gene3D" id="1.10.357.30">
    <property type="entry name" value="Exocyst complex subunit Sec15 C-terminal domain, N-terminal subdomain"/>
    <property type="match status" value="1"/>
</dbReference>
<evidence type="ECO:0000313" key="14">
    <source>
        <dbReference type="EMBL" id="CAD7243307.1"/>
    </source>
</evidence>
<keyword evidence="6" id="KW-0813">Transport</keyword>
<evidence type="ECO:0000259" key="12">
    <source>
        <dbReference type="PROSITE" id="PS50174"/>
    </source>
</evidence>
<dbReference type="Pfam" id="PF01585">
    <property type="entry name" value="G-patch"/>
    <property type="match status" value="1"/>
</dbReference>
<dbReference type="Gene3D" id="1.20.58.670">
    <property type="entry name" value="Dsl1p vesicle tethering complex, Tip20p subunit, domain D"/>
    <property type="match status" value="1"/>
</dbReference>
<name>A0A7R9A0N7_9CRUS</name>
<protein>
    <recommendedName>
        <fullName evidence="4">Exocyst complex component 6</fullName>
    </recommendedName>
    <alternativeName>
        <fullName evidence="9">Coiled-coil domain-containing protein 75</fullName>
    </alternativeName>
    <alternativeName>
        <fullName evidence="10">Exocyst complex component Sec15</fullName>
    </alternativeName>
    <alternativeName>
        <fullName evidence="5">G patch domain-containing protein 11</fullName>
    </alternativeName>
</protein>
<dbReference type="EMBL" id="LR899921">
    <property type="protein sequence ID" value="CAD7243307.1"/>
    <property type="molecule type" value="Genomic_DNA"/>
</dbReference>
<dbReference type="PANTHER" id="PTHR12702:SF0">
    <property type="entry name" value="EXOCYST COMPLEX COMPONENT 6"/>
    <property type="match status" value="1"/>
</dbReference>
<feature type="region of interest" description="Disordered" evidence="11">
    <location>
        <begin position="1636"/>
        <end position="1675"/>
    </location>
</feature>
<dbReference type="InterPro" id="IPR042044">
    <property type="entry name" value="EXOC6PINT-1/Sec15/Tip20_C_dom2"/>
</dbReference>
<dbReference type="GO" id="GO:0003676">
    <property type="term" value="F:nucleic acid binding"/>
    <property type="evidence" value="ECO:0007669"/>
    <property type="project" value="InterPro"/>
</dbReference>
<dbReference type="Pfam" id="PF10366">
    <property type="entry name" value="Vps39_1"/>
    <property type="match status" value="1"/>
</dbReference>
<dbReference type="InterPro" id="IPR046361">
    <property type="entry name" value="EXOC6/Sec15_C"/>
</dbReference>
<dbReference type="Proteomes" id="UP000677054">
    <property type="component" value="Unassembled WGS sequence"/>
</dbReference>
<evidence type="ECO:0000256" key="3">
    <source>
        <dbReference type="ARBA" id="ARBA00007944"/>
    </source>
</evidence>
<comment type="similarity">
    <text evidence="3">Belongs to the SEC15 family.</text>
</comment>
<dbReference type="InterPro" id="IPR019452">
    <property type="entry name" value="VPS39/TGF_beta_rcpt-assoc_1"/>
</dbReference>
<dbReference type="InterPro" id="IPR000467">
    <property type="entry name" value="G_patch_dom"/>
</dbReference>
<evidence type="ECO:0000256" key="4">
    <source>
        <dbReference type="ARBA" id="ARBA00017511"/>
    </source>
</evidence>
<dbReference type="Pfam" id="PF20651">
    <property type="entry name" value="EXOC6_Sec15_N"/>
    <property type="match status" value="1"/>
</dbReference>
<dbReference type="GO" id="GO:0090522">
    <property type="term" value="P:vesicle tethering involved in exocytosis"/>
    <property type="evidence" value="ECO:0007669"/>
    <property type="project" value="InterPro"/>
</dbReference>
<evidence type="ECO:0000256" key="8">
    <source>
        <dbReference type="ARBA" id="ARBA00023054"/>
    </source>
</evidence>
<dbReference type="SMART" id="SM01173">
    <property type="entry name" value="DUF4187"/>
    <property type="match status" value="1"/>
</dbReference>
<dbReference type="InterPro" id="IPR042045">
    <property type="entry name" value="EXOC6/Sec15_C_dom1"/>
</dbReference>
<evidence type="ECO:0000256" key="9">
    <source>
        <dbReference type="ARBA" id="ARBA00030688"/>
    </source>
</evidence>
<dbReference type="PROSITE" id="PS50219">
    <property type="entry name" value="CNH"/>
    <property type="match status" value="1"/>
</dbReference>
<sequence length="1832" mass="209979">MHFAYKPQLVLEKLPLQVESISAYEPQSDGRIHLFIGTKDCRLLMYEVIPDVNTSQKSFSDVKVQLLRSNKYSVKKPPTQLAIVPEYQILIVLSDNVVTVHDIAYVTTPLLATLESTRGATLFTVDVKLKGEKTDLTSTAGPRDPKVIRISGDTVALSRDKDLVFVEINGLQPSFKRIIKWSDAPIAVEFDLPYLVGLLTNCIEVLSPSPHQLIQEVDLQGRLPHGANPHLMCYCSQGRLFVASSTHVWLLEAQPVSTQIETLLKQRHFELALKLTGLVEEGEDQNKLIQYIKSLHGPASPSFLADPSHVIGLFPDLLPQYFRSQLEYPDKLPELEGMELDNGLVALRDYLTQMRTNLLAQERKKIPSRPILEGNNTIGNKERLLQIIDTTMVKCYLQMDDSLVGVFLNLKNNHCHLEETERALKSFGKYSELIILYKNKGQHRKALELLRRQGGKPDSPLYDHQHTVLYLQQLGNEHADLVLEFCTWVLERYPEEGLKIFTESQAEDPLPRGKVMMELQKKAPSLVLPYLEYMIHEEEDKTPILHDTLIEKYEQCIQELTTSSSGSVNELCGVRFHEERAVLFERLGQHSKALATYVHLLHDWDRALAYCEKIYDAQDPVASQVFVDLLRLCLLPPETGTFILRSSDQYGSSYQESSHEGPKFPLSSVDLERALLILNQHASKLDAVKILEMFPDDVPLESVSNFLKENYLGLIRHKQSWQILHALRIAQDLQVEKIRLQVEGQRVLLNDQTPCSLCSKKFGKQRKLGDMEYYYTECTCHEQISTLLLSHYSYLVELANYRRSNFWREKVWVVGLAADLTEEWRRSHPLPDTSHLQETSHGPGQGGIVLPNLTDQKEHDGDIFPYEVHVSNIETIPGEHWIPTTFRAVFDNAEQENFVEHLEGHVRSRSHELTDLCNAHYRDFIKSVGELQKLGSVANELRKETTCTNNEVKAAVGDLTSKTEELTEALRLHKNISLTIESLSACLPVLETYSQFQSFLKKKEYFYALKSLDSLERIFLPNLPKYNFCVNMKESIPALKKSIKEAALEDLNEYLENVRKITSRVGKWALDQVARDLGFLEPIPSDEDIADVDAQELVDYSPVYRCVHIYSLMKCQDELIRYYRNERKKQVQLVLEVPINMHASVDAFEQYCYGLVGFFVIENCISNTTDAIMAKAHLDNLWETALPRAISAIRNNSSLCTDLSLMLRIKELVIIVTHTLSNYSYNVERLFDLYGDLRDHYTEILMQRWVSIFGSIFDEDDYQPYDPETHEFPNLMETFNFSEENLVNGRLIPFSHMVPKVYSQVQSFVDESLRFSQDLGLSHKEVRDSVRKATQLLLSRTLSGCLCDLLKKPNLGFTQLIQIFINMNYLEEANCSLERYISEVTGTMEEMGSLSGKGMFRDARTEAEQQIYIQLRYKIDESIELCEYDWMLEEAKGRASDNILDLVAFLENTFRSFTNLPLEVAQSACLHACQHIGQQLLSILLDKNIKQMTNAALTQFNMDVVQCEMFACSAPVRDIDQMALLMCFADLRQLLDLFLSWDWSTYFHGLGKENSKYLRVSPSVSLMMLERIKAAESRPIFSNLKRSERDRKKLMDAVHKQLKQLCTGAAGDTAEMQSTEELDYIVQQDVRPGLLSQSHKRSHELLKKKSEDRAKQKEQNKPKHIVEAEKREEGLQKAISSDNKGFALLQKMGYKPGTSLGKQEDPVERWYWPSEHWKVLQGPTEDESDDEDEDDVEEEDEPSAEDKLEMLTVYLRTKYFYCVWCGTRYEDKRDLQDQCPGLTKAKLQRPPETRRFVRDIPVYYGCFQNPIGSTSGLIISVIGYITGNGNVP</sequence>
<dbReference type="InterPro" id="IPR007225">
    <property type="entry name" value="EXOC6/Sec15"/>
</dbReference>
<comment type="similarity">
    <text evidence="2">Belongs to the GPATCH11 family.</text>
</comment>
<evidence type="ECO:0000259" key="13">
    <source>
        <dbReference type="PROSITE" id="PS50219"/>
    </source>
</evidence>
<accession>A0A7R9A0N7</accession>
<reference evidence="14" key="1">
    <citation type="submission" date="2020-11" db="EMBL/GenBank/DDBJ databases">
        <authorList>
            <person name="Tran Van P."/>
        </authorList>
    </citation>
    <scope>NUCLEOTIDE SEQUENCE</scope>
</reference>
<proteinExistence type="inferred from homology"/>